<evidence type="ECO:0000313" key="2">
    <source>
        <dbReference type="Proteomes" id="UP001633002"/>
    </source>
</evidence>
<reference evidence="1 2" key="1">
    <citation type="submission" date="2024-09" db="EMBL/GenBank/DDBJ databases">
        <title>Chromosome-scale assembly of Riccia sorocarpa.</title>
        <authorList>
            <person name="Paukszto L."/>
        </authorList>
    </citation>
    <scope>NUCLEOTIDE SEQUENCE [LARGE SCALE GENOMIC DNA]</scope>
    <source>
        <strain evidence="1">LP-2024</strain>
        <tissue evidence="1">Aerial parts of the thallus</tissue>
    </source>
</reference>
<comment type="caution">
    <text evidence="1">The sequence shown here is derived from an EMBL/GenBank/DDBJ whole genome shotgun (WGS) entry which is preliminary data.</text>
</comment>
<name>A0ABD3GZR3_9MARC</name>
<sequence length="163" mass="18623">MELDNSVRIDIEFANVQAYEEDGRFQVWICFWDQDKWANRCDNIVSGEGTPAHRNQETQMETPRTEPELGEGYHMYMRHLGVGILPIAGELELEGDQDIREIDLDLNKAASKLGRIRKTVVVLQVLKSSPNHDHVVGWVRESLVLQKGAHVSQVKALTKKEFL</sequence>
<accession>A0ABD3GZR3</accession>
<dbReference type="Proteomes" id="UP001633002">
    <property type="component" value="Unassembled WGS sequence"/>
</dbReference>
<gene>
    <name evidence="1" type="ORF">R1sor_001582</name>
</gene>
<evidence type="ECO:0000313" key="1">
    <source>
        <dbReference type="EMBL" id="KAL3683560.1"/>
    </source>
</evidence>
<dbReference type="EMBL" id="JBJQOH010000006">
    <property type="protein sequence ID" value="KAL3683560.1"/>
    <property type="molecule type" value="Genomic_DNA"/>
</dbReference>
<dbReference type="AlphaFoldDB" id="A0ABD3GZR3"/>
<organism evidence="1 2">
    <name type="scientific">Riccia sorocarpa</name>
    <dbReference type="NCBI Taxonomy" id="122646"/>
    <lineage>
        <taxon>Eukaryota</taxon>
        <taxon>Viridiplantae</taxon>
        <taxon>Streptophyta</taxon>
        <taxon>Embryophyta</taxon>
        <taxon>Marchantiophyta</taxon>
        <taxon>Marchantiopsida</taxon>
        <taxon>Marchantiidae</taxon>
        <taxon>Marchantiales</taxon>
        <taxon>Ricciaceae</taxon>
        <taxon>Riccia</taxon>
    </lineage>
</organism>
<keyword evidence="2" id="KW-1185">Reference proteome</keyword>
<proteinExistence type="predicted"/>
<protein>
    <submittedName>
        <fullName evidence="1">Uncharacterized protein</fullName>
    </submittedName>
</protein>